<evidence type="ECO:0000256" key="1">
    <source>
        <dbReference type="SAM" id="MobiDB-lite"/>
    </source>
</evidence>
<accession>A0A6P8GWJ9</accession>
<dbReference type="KEGG" id="aten:116286299"/>
<protein>
    <submittedName>
        <fullName evidence="3">Uncharacterized protein LOC116286299</fullName>
    </submittedName>
</protein>
<organism evidence="2 3">
    <name type="scientific">Actinia tenebrosa</name>
    <name type="common">Australian red waratah sea anemone</name>
    <dbReference type="NCBI Taxonomy" id="6105"/>
    <lineage>
        <taxon>Eukaryota</taxon>
        <taxon>Metazoa</taxon>
        <taxon>Cnidaria</taxon>
        <taxon>Anthozoa</taxon>
        <taxon>Hexacorallia</taxon>
        <taxon>Actiniaria</taxon>
        <taxon>Actiniidae</taxon>
        <taxon>Actinia</taxon>
    </lineage>
</organism>
<evidence type="ECO:0000313" key="3">
    <source>
        <dbReference type="RefSeq" id="XP_031548629.1"/>
    </source>
</evidence>
<dbReference type="InParanoid" id="A0A6P8GWJ9"/>
<gene>
    <name evidence="3" type="primary">LOC116286299</name>
</gene>
<dbReference type="AlphaFoldDB" id="A0A6P8GWJ9"/>
<dbReference type="GeneID" id="116286299"/>
<dbReference type="Proteomes" id="UP000515163">
    <property type="component" value="Unplaced"/>
</dbReference>
<feature type="compositionally biased region" description="Acidic residues" evidence="1">
    <location>
        <begin position="245"/>
        <end position="257"/>
    </location>
</feature>
<keyword evidence="2" id="KW-1185">Reference proteome</keyword>
<reference evidence="3" key="1">
    <citation type="submission" date="2025-08" db="UniProtKB">
        <authorList>
            <consortium name="RefSeq"/>
        </authorList>
    </citation>
    <scope>IDENTIFICATION</scope>
    <source>
        <tissue evidence="3">Tentacle</tissue>
    </source>
</reference>
<dbReference type="RefSeq" id="XP_031548629.1">
    <property type="nucleotide sequence ID" value="XM_031692769.1"/>
</dbReference>
<dbReference type="OrthoDB" id="5988050at2759"/>
<proteinExistence type="predicted"/>
<evidence type="ECO:0000313" key="2">
    <source>
        <dbReference type="Proteomes" id="UP000515163"/>
    </source>
</evidence>
<feature type="region of interest" description="Disordered" evidence="1">
    <location>
        <begin position="240"/>
        <end position="293"/>
    </location>
</feature>
<name>A0A6P8GWJ9_ACTTE</name>
<sequence length="293" mass="33814">MEIENFFRRAVEVQKLHNTSTSLCLNVEGERGVHYFKKTELAVGVMVAGEFSSLNMQLIKRIIPEFKGFALTVVTLHEDVDDLSLKRFLTTLHSLNAGMDFYNVIFHWQNADVRGNLEKISIITQMAFFEANLNLKARTQRALLHNVVFPMVIGQWSRYGEPLNDNLIGDQKMNVIKEDEAIEKMTELFSFKGQWILDISRITTDAVMSTILGLERNCLSIFEEEVLQKTVRQARKVMNMKEGDKEEEEEELEEKEEEGMGKALEEDDEETLDTFDRTEGTGDMQENYIKEPK</sequence>